<dbReference type="InterPro" id="IPR032816">
    <property type="entry name" value="VTT_dom"/>
</dbReference>
<feature type="transmembrane region" description="Helical" evidence="6">
    <location>
        <begin position="83"/>
        <end position="107"/>
    </location>
</feature>
<evidence type="ECO:0000256" key="6">
    <source>
        <dbReference type="RuleBase" id="RU366058"/>
    </source>
</evidence>
<dbReference type="RefSeq" id="WP_200267762.1">
    <property type="nucleotide sequence ID" value="NZ_JAENHN010000025.1"/>
</dbReference>
<evidence type="ECO:0000313" key="8">
    <source>
        <dbReference type="EMBL" id="MBK1810503.1"/>
    </source>
</evidence>
<keyword evidence="2 6" id="KW-1003">Cell membrane</keyword>
<dbReference type="PANTHER" id="PTHR12677:SF59">
    <property type="entry name" value="GOLGI APPARATUS MEMBRANE PROTEIN TVP38-RELATED"/>
    <property type="match status" value="1"/>
</dbReference>
<evidence type="ECO:0000256" key="4">
    <source>
        <dbReference type="ARBA" id="ARBA00022989"/>
    </source>
</evidence>
<comment type="caution">
    <text evidence="6">Lacks conserved residue(s) required for the propagation of feature annotation.</text>
</comment>
<dbReference type="Pfam" id="PF09335">
    <property type="entry name" value="VTT_dom"/>
    <property type="match status" value="1"/>
</dbReference>
<dbReference type="InterPro" id="IPR015414">
    <property type="entry name" value="TMEM64"/>
</dbReference>
<accession>A0ABS1EM74</accession>
<dbReference type="Proteomes" id="UP000596739">
    <property type="component" value="Unassembled WGS sequence"/>
</dbReference>
<dbReference type="EMBL" id="JAENHN010000025">
    <property type="protein sequence ID" value="MBK1810503.1"/>
    <property type="molecule type" value="Genomic_DNA"/>
</dbReference>
<reference evidence="9" key="1">
    <citation type="submission" date="2021-01" db="EMBL/GenBank/DDBJ databases">
        <title>Genome public.</title>
        <authorList>
            <person name="Liu C."/>
            <person name="Sun Q."/>
        </authorList>
    </citation>
    <scope>NUCLEOTIDE SEQUENCE [LARGE SCALE GENOMIC DNA]</scope>
    <source>
        <strain evidence="9">YIM B02505</strain>
    </source>
</reference>
<comment type="subcellular location">
    <subcellularLocation>
        <location evidence="1 6">Cell membrane</location>
        <topology evidence="1 6">Multi-pass membrane protein</topology>
    </subcellularLocation>
</comment>
<proteinExistence type="inferred from homology"/>
<keyword evidence="4 6" id="KW-1133">Transmembrane helix</keyword>
<keyword evidence="5 6" id="KW-0472">Membrane</keyword>
<feature type="transmembrane region" description="Helical" evidence="6">
    <location>
        <begin position="50"/>
        <end position="71"/>
    </location>
</feature>
<comment type="caution">
    <text evidence="8">The sequence shown here is derived from an EMBL/GenBank/DDBJ whole genome shotgun (WGS) entry which is preliminary data.</text>
</comment>
<evidence type="ECO:0000256" key="1">
    <source>
        <dbReference type="ARBA" id="ARBA00004651"/>
    </source>
</evidence>
<keyword evidence="9" id="KW-1185">Reference proteome</keyword>
<feature type="transmembrane region" description="Helical" evidence="6">
    <location>
        <begin position="12"/>
        <end position="30"/>
    </location>
</feature>
<evidence type="ECO:0000256" key="5">
    <source>
        <dbReference type="ARBA" id="ARBA00023136"/>
    </source>
</evidence>
<evidence type="ECO:0000256" key="3">
    <source>
        <dbReference type="ARBA" id="ARBA00022692"/>
    </source>
</evidence>
<evidence type="ECO:0000313" key="9">
    <source>
        <dbReference type="Proteomes" id="UP000596739"/>
    </source>
</evidence>
<dbReference type="PANTHER" id="PTHR12677">
    <property type="entry name" value="GOLGI APPARATUS MEMBRANE PROTEIN TVP38-RELATED"/>
    <property type="match status" value="1"/>
</dbReference>
<gene>
    <name evidence="8" type="ORF">JHL18_07630</name>
</gene>
<evidence type="ECO:0000256" key="2">
    <source>
        <dbReference type="ARBA" id="ARBA00022475"/>
    </source>
</evidence>
<protein>
    <recommendedName>
        <fullName evidence="6">TVP38/TMEM64 family membrane protein</fullName>
    </recommendedName>
</protein>
<feature type="transmembrane region" description="Helical" evidence="6">
    <location>
        <begin position="214"/>
        <end position="233"/>
    </location>
</feature>
<evidence type="ECO:0000259" key="7">
    <source>
        <dbReference type="Pfam" id="PF09335"/>
    </source>
</evidence>
<feature type="domain" description="VTT" evidence="7">
    <location>
        <begin position="71"/>
        <end position="207"/>
    </location>
</feature>
<keyword evidence="3 6" id="KW-0812">Transmembrane</keyword>
<organism evidence="8 9">
    <name type="scientific">Clostridium yunnanense</name>
    <dbReference type="NCBI Taxonomy" id="2800325"/>
    <lineage>
        <taxon>Bacteria</taxon>
        <taxon>Bacillati</taxon>
        <taxon>Bacillota</taxon>
        <taxon>Clostridia</taxon>
        <taxon>Eubacteriales</taxon>
        <taxon>Clostridiaceae</taxon>
        <taxon>Clostridium</taxon>
    </lineage>
</organism>
<sequence>MMKEKLNKYKYHIIAAFSVLVFIALFYKYLGDYVYIFTDIKKMKERILGYGPYSWLAFLGMQVLQIVIFIIPGEIVQVAAGYIFGPWIGFALSIIGAIIGSAITFILSRKLGKPFVQKLVSEKDLWLLKKIEHFKEEHKGKKGTEKSVEAKHKSLRRIVLLLYLIPGIPKDVLGYICGISSLSLKEFLVISNLARTPMLFVSIFFGHNLSVDKIWILAIILVVMALILLIGVLKGKKFINREGNDNN</sequence>
<comment type="similarity">
    <text evidence="6">Belongs to the TVP38/TMEM64 family.</text>
</comment>
<name>A0ABS1EM74_9CLOT</name>